<gene>
    <name evidence="1" type="ORF">Tel_13020</name>
</gene>
<proteinExistence type="predicted"/>
<keyword evidence="2" id="KW-1185">Reference proteome</keyword>
<dbReference type="EMBL" id="CP013099">
    <property type="protein sequence ID" value="ALP53982.1"/>
    <property type="molecule type" value="Genomic_DNA"/>
</dbReference>
<dbReference type="Proteomes" id="UP000055136">
    <property type="component" value="Chromosome"/>
</dbReference>
<protein>
    <submittedName>
        <fullName evidence="1">Uncharacterized protein</fullName>
    </submittedName>
</protein>
<dbReference type="KEGG" id="tee:Tel_13020"/>
<reference evidence="1" key="1">
    <citation type="submission" date="2015-10" db="EMBL/GenBank/DDBJ databases">
        <title>Description of Candidatus Tenderia electrophaga gen. nov, sp. nov., an Uncultivated Electroautotroph from a Biocathode Enrichment.</title>
        <authorList>
            <person name="Eddie B.J."/>
            <person name="Malanoski A.P."/>
            <person name="Wang Z."/>
            <person name="Hall R.J."/>
            <person name="Oh S.D."/>
            <person name="Heiner C."/>
            <person name="Lin B."/>
            <person name="Strycharz-Glaven S.M."/>
        </authorList>
    </citation>
    <scope>NUCLEOTIDE SEQUENCE [LARGE SCALE GENOMIC DNA]</scope>
    <source>
        <strain evidence="1">NRL1</strain>
    </source>
</reference>
<evidence type="ECO:0000313" key="2">
    <source>
        <dbReference type="Proteomes" id="UP000055136"/>
    </source>
</evidence>
<organism evidence="1 2">
    <name type="scientific">Candidatus Tenderia electrophaga</name>
    <dbReference type="NCBI Taxonomy" id="1748243"/>
    <lineage>
        <taxon>Bacteria</taxon>
        <taxon>Pseudomonadati</taxon>
        <taxon>Pseudomonadota</taxon>
        <taxon>Gammaproteobacteria</taxon>
        <taxon>Candidatus Tenderiales</taxon>
        <taxon>Candidatus Tenderiaceae</taxon>
        <taxon>Candidatus Tenderia</taxon>
    </lineage>
</organism>
<dbReference type="AlphaFoldDB" id="A0A0S2TFR6"/>
<evidence type="ECO:0000313" key="1">
    <source>
        <dbReference type="EMBL" id="ALP53982.1"/>
    </source>
</evidence>
<accession>A0A0S2TFR6</accession>
<sequence length="91" mass="10169">MENATRSFSICRLPSVLAARGNRSRSSHYDDIKKGLWTRPVKCAARACGWPQHEVEALNAARIAGKTDDEIMELVAKLEDERKTALDEALK</sequence>
<name>A0A0S2TFR6_9GAMM</name>